<accession>A0A1Y2DE09</accession>
<comment type="subunit">
    <text evidence="3">Supercomplex made of cofactors A to E. Cofactors A and D function by capturing and stabilizing tubulin in a quasi-native conformation. Cofactor E binds to the cofactor D-tubulin complex; interaction with cofactor C then causes the release of tubulin polypeptides that are committed to the native state.</text>
</comment>
<keyword evidence="6" id="KW-1185">Reference proteome</keyword>
<evidence type="ECO:0000313" key="6">
    <source>
        <dbReference type="Proteomes" id="UP000193689"/>
    </source>
</evidence>
<dbReference type="GO" id="GO:0005829">
    <property type="term" value="C:cytosol"/>
    <property type="evidence" value="ECO:0007669"/>
    <property type="project" value="TreeGrafter"/>
</dbReference>
<dbReference type="InParanoid" id="A0A1Y2DE09"/>
<evidence type="ECO:0000256" key="2">
    <source>
        <dbReference type="ARBA" id="ARBA00023186"/>
    </source>
</evidence>
<dbReference type="OrthoDB" id="296187at2759"/>
<name>A0A1Y2DE09_9PEZI</name>
<evidence type="ECO:0000256" key="4">
    <source>
        <dbReference type="SAM" id="MobiDB-lite"/>
    </source>
</evidence>
<dbReference type="AlphaFoldDB" id="A0A1Y2DE09"/>
<reference evidence="5 6" key="1">
    <citation type="submission" date="2016-07" db="EMBL/GenBank/DDBJ databases">
        <title>Pervasive Adenine N6-methylation of Active Genes in Fungi.</title>
        <authorList>
            <consortium name="DOE Joint Genome Institute"/>
            <person name="Mondo S.J."/>
            <person name="Dannebaum R.O."/>
            <person name="Kuo R.C."/>
            <person name="Labutti K."/>
            <person name="Haridas S."/>
            <person name="Kuo A."/>
            <person name="Salamov A."/>
            <person name="Ahrendt S.R."/>
            <person name="Lipzen A."/>
            <person name="Sullivan W."/>
            <person name="Andreopoulos W.B."/>
            <person name="Clum A."/>
            <person name="Lindquist E."/>
            <person name="Daum C."/>
            <person name="Ramamoorthy G.K."/>
            <person name="Gryganskyi A."/>
            <person name="Culley D."/>
            <person name="Magnuson J.K."/>
            <person name="James T.Y."/>
            <person name="O'Malley M.A."/>
            <person name="Stajich J.E."/>
            <person name="Spatafora J.W."/>
            <person name="Visel A."/>
            <person name="Grigoriev I.V."/>
        </authorList>
    </citation>
    <scope>NUCLEOTIDE SEQUENCE [LARGE SCALE GENOMIC DNA]</scope>
    <source>
        <strain evidence="5 6">CBS 129021</strain>
    </source>
</reference>
<dbReference type="PANTHER" id="PTHR21500">
    <property type="entry name" value="TUBULIN-SPECIFIC CHAPERONE A"/>
    <property type="match status" value="1"/>
</dbReference>
<dbReference type="GO" id="GO:0007021">
    <property type="term" value="P:tubulin complex assembly"/>
    <property type="evidence" value="ECO:0007669"/>
    <property type="project" value="UniProtKB-UniRule"/>
</dbReference>
<dbReference type="Gene3D" id="1.20.58.90">
    <property type="match status" value="1"/>
</dbReference>
<dbReference type="EMBL" id="MCFJ01000019">
    <property type="protein sequence ID" value="ORY57500.1"/>
    <property type="molecule type" value="Genomic_DNA"/>
</dbReference>
<comment type="similarity">
    <text evidence="1 3">Belongs to the TBCA family.</text>
</comment>
<dbReference type="Proteomes" id="UP000193689">
    <property type="component" value="Unassembled WGS sequence"/>
</dbReference>
<keyword evidence="3" id="KW-0493">Microtubule</keyword>
<evidence type="ECO:0000256" key="3">
    <source>
        <dbReference type="RuleBase" id="RU364030"/>
    </source>
</evidence>
<dbReference type="Pfam" id="PF02970">
    <property type="entry name" value="TBCA"/>
    <property type="match status" value="1"/>
</dbReference>
<dbReference type="PANTHER" id="PTHR21500:SF0">
    <property type="entry name" value="TUBULIN-SPECIFIC CHAPERONE A"/>
    <property type="match status" value="1"/>
</dbReference>
<protein>
    <recommendedName>
        <fullName evidence="3">Tubulin-specific chaperone A</fullName>
    </recommendedName>
</protein>
<proteinExistence type="inferred from homology"/>
<keyword evidence="3" id="KW-0206">Cytoskeleton</keyword>
<evidence type="ECO:0000313" key="5">
    <source>
        <dbReference type="EMBL" id="ORY57500.1"/>
    </source>
</evidence>
<feature type="compositionally biased region" description="Basic and acidic residues" evidence="4">
    <location>
        <begin position="161"/>
        <end position="177"/>
    </location>
</feature>
<feature type="region of interest" description="Disordered" evidence="4">
    <location>
        <begin position="151"/>
        <end position="177"/>
    </location>
</feature>
<gene>
    <name evidence="5" type="ORF">BCR38DRAFT_449269</name>
</gene>
<organism evidence="5 6">
    <name type="scientific">Pseudomassariella vexata</name>
    <dbReference type="NCBI Taxonomy" id="1141098"/>
    <lineage>
        <taxon>Eukaryota</taxon>
        <taxon>Fungi</taxon>
        <taxon>Dikarya</taxon>
        <taxon>Ascomycota</taxon>
        <taxon>Pezizomycotina</taxon>
        <taxon>Sordariomycetes</taxon>
        <taxon>Xylariomycetidae</taxon>
        <taxon>Amphisphaeriales</taxon>
        <taxon>Pseudomassariaceae</taxon>
        <taxon>Pseudomassariella</taxon>
    </lineage>
</organism>
<dbReference type="InterPro" id="IPR004226">
    <property type="entry name" value="TBCA"/>
</dbReference>
<keyword evidence="3" id="KW-0963">Cytoplasm</keyword>
<dbReference type="GO" id="GO:0005874">
    <property type="term" value="C:microtubule"/>
    <property type="evidence" value="ECO:0007669"/>
    <property type="project" value="UniProtKB-KW"/>
</dbReference>
<comment type="subcellular location">
    <subcellularLocation>
        <location evidence="3">Cytoplasm</location>
        <location evidence="3">Cytoskeleton</location>
    </subcellularLocation>
</comment>
<dbReference type="GO" id="GO:0007023">
    <property type="term" value="P:post-chaperonin tubulin folding pathway"/>
    <property type="evidence" value="ECO:0007669"/>
    <property type="project" value="UniProtKB-UniRule"/>
</dbReference>
<keyword evidence="2 3" id="KW-0143">Chaperone</keyword>
<dbReference type="GeneID" id="63777490"/>
<dbReference type="RefSeq" id="XP_040710750.1">
    <property type="nucleotide sequence ID" value="XM_040861278.1"/>
</dbReference>
<dbReference type="SUPFAM" id="SSF46988">
    <property type="entry name" value="Tubulin chaperone cofactor A"/>
    <property type="match status" value="1"/>
</dbReference>
<dbReference type="STRING" id="1141098.A0A1Y2DE09"/>
<dbReference type="GO" id="GO:0048487">
    <property type="term" value="F:beta-tubulin binding"/>
    <property type="evidence" value="ECO:0007669"/>
    <property type="project" value="InterPro"/>
</dbReference>
<dbReference type="FunCoup" id="A0A1Y2DE09">
    <property type="interactions" value="658"/>
</dbReference>
<dbReference type="InterPro" id="IPR036126">
    <property type="entry name" value="TBCA_sf"/>
</dbReference>
<evidence type="ECO:0000256" key="1">
    <source>
        <dbReference type="ARBA" id="ARBA00006806"/>
    </source>
</evidence>
<sequence length="177" mass="19616">MGNRLPRQPRQTDFQICLISNNCIKPRQLSVPSSIPTSNYHLAKLTIPRTLQVSDSTDLTMPAPSPLKIATQAVERLVKEEKLYKTELSTQTERVAKLEADLKKKDANTDSNAEFMLKQEQQAVEETKAIFEPLNKRISEAVARLEEQIATAEGGNADADELTKAKESLAKAPKAEA</sequence>
<comment type="caution">
    <text evidence="5">The sequence shown here is derived from an EMBL/GenBank/DDBJ whole genome shotgun (WGS) entry which is preliminary data.</text>
</comment>